<proteinExistence type="inferred from homology"/>
<evidence type="ECO:0000259" key="11">
    <source>
        <dbReference type="PROSITE" id="PS51352"/>
    </source>
</evidence>
<feature type="active site" description="Nucleophile" evidence="9">
    <location>
        <position position="33"/>
    </location>
</feature>
<name>A0A8J3B6T8_9BACI</name>
<dbReference type="RefSeq" id="WP_054669138.1">
    <property type="nucleotide sequence ID" value="NZ_BMOF01000004.1"/>
</dbReference>
<evidence type="ECO:0000256" key="1">
    <source>
        <dbReference type="ARBA" id="ARBA00008987"/>
    </source>
</evidence>
<keyword evidence="5 10" id="KW-1015">Disulfide bond</keyword>
<dbReference type="EMBL" id="BMOF01000004">
    <property type="protein sequence ID" value="GGJ93728.1"/>
    <property type="molecule type" value="Genomic_DNA"/>
</dbReference>
<evidence type="ECO:0000256" key="6">
    <source>
        <dbReference type="ARBA" id="ARBA00023284"/>
    </source>
</evidence>
<dbReference type="PROSITE" id="PS51352">
    <property type="entry name" value="THIOREDOXIN_2"/>
    <property type="match status" value="1"/>
</dbReference>
<dbReference type="PROSITE" id="PS00194">
    <property type="entry name" value="THIOREDOXIN_1"/>
    <property type="match status" value="1"/>
</dbReference>
<dbReference type="AlphaFoldDB" id="A0A8J3B6T8"/>
<evidence type="ECO:0000256" key="8">
    <source>
        <dbReference type="PIRNR" id="PIRNR000077"/>
    </source>
</evidence>
<dbReference type="Proteomes" id="UP000637720">
    <property type="component" value="Unassembled WGS sequence"/>
</dbReference>
<dbReference type="PANTHER" id="PTHR45663:SF11">
    <property type="entry name" value="GEO12009P1"/>
    <property type="match status" value="1"/>
</dbReference>
<evidence type="ECO:0000256" key="4">
    <source>
        <dbReference type="ARBA" id="ARBA00022982"/>
    </source>
</evidence>
<feature type="site" description="Contributes to redox potential value" evidence="9">
    <location>
        <position position="32"/>
    </location>
</feature>
<dbReference type="FunFam" id="3.40.30.10:FF:000001">
    <property type="entry name" value="Thioredoxin"/>
    <property type="match status" value="1"/>
</dbReference>
<accession>A0A8J3B6T8</accession>
<evidence type="ECO:0000256" key="7">
    <source>
        <dbReference type="NCBIfam" id="TIGR01068"/>
    </source>
</evidence>
<dbReference type="PIRSF" id="PIRSF000077">
    <property type="entry name" value="Thioredoxin"/>
    <property type="match status" value="1"/>
</dbReference>
<dbReference type="CDD" id="cd02947">
    <property type="entry name" value="TRX_family"/>
    <property type="match status" value="1"/>
</dbReference>
<dbReference type="GO" id="GO:0045454">
    <property type="term" value="P:cell redox homeostasis"/>
    <property type="evidence" value="ECO:0007669"/>
    <property type="project" value="TreeGrafter"/>
</dbReference>
<comment type="similarity">
    <text evidence="1 8">Belongs to the thioredoxin family.</text>
</comment>
<dbReference type="PANTHER" id="PTHR45663">
    <property type="entry name" value="GEO12009P1"/>
    <property type="match status" value="1"/>
</dbReference>
<dbReference type="GO" id="GO:0005829">
    <property type="term" value="C:cytosol"/>
    <property type="evidence" value="ECO:0007669"/>
    <property type="project" value="TreeGrafter"/>
</dbReference>
<dbReference type="InterPro" id="IPR017937">
    <property type="entry name" value="Thioredoxin_CS"/>
</dbReference>
<dbReference type="InterPro" id="IPR013766">
    <property type="entry name" value="Thioredoxin_domain"/>
</dbReference>
<feature type="site" description="Deprotonates C-terminal active site Cys" evidence="9">
    <location>
        <position position="24"/>
    </location>
</feature>
<dbReference type="PRINTS" id="PR00421">
    <property type="entry name" value="THIOREDOXIN"/>
</dbReference>
<comment type="caution">
    <text evidence="12">The sequence shown here is derived from an EMBL/GenBank/DDBJ whole genome shotgun (WGS) entry which is preliminary data.</text>
</comment>
<keyword evidence="4" id="KW-0249">Electron transport</keyword>
<sequence length="105" mass="11746">MSVITVTDRTFDQTIRQAGPVLVDFWAPWCGPCRMLAPVLDELAQELGDRVTIAKLNIDENPYTASRFGVMSVPTLKLFRGGIELGTLVGYKPKELLKSWVESYL</sequence>
<keyword evidence="13" id="KW-1185">Reference proteome</keyword>
<organism evidence="12 13">
    <name type="scientific">Calditerricola satsumensis</name>
    <dbReference type="NCBI Taxonomy" id="373054"/>
    <lineage>
        <taxon>Bacteria</taxon>
        <taxon>Bacillati</taxon>
        <taxon>Bacillota</taxon>
        <taxon>Bacilli</taxon>
        <taxon>Bacillales</taxon>
        <taxon>Bacillaceae</taxon>
        <taxon>Calditerricola</taxon>
    </lineage>
</organism>
<dbReference type="NCBIfam" id="TIGR01068">
    <property type="entry name" value="thioredoxin"/>
    <property type="match status" value="1"/>
</dbReference>
<keyword evidence="3" id="KW-0813">Transport</keyword>
<evidence type="ECO:0000313" key="12">
    <source>
        <dbReference type="EMBL" id="GGJ93728.1"/>
    </source>
</evidence>
<dbReference type="InterPro" id="IPR036249">
    <property type="entry name" value="Thioredoxin-like_sf"/>
</dbReference>
<keyword evidence="6 10" id="KW-0676">Redox-active center</keyword>
<gene>
    <name evidence="12" type="primary">trxA</name>
    <name evidence="12" type="ORF">GCM10007043_04330</name>
</gene>
<dbReference type="GO" id="GO:0015035">
    <property type="term" value="F:protein-disulfide reductase activity"/>
    <property type="evidence" value="ECO:0007669"/>
    <property type="project" value="UniProtKB-UniRule"/>
</dbReference>
<evidence type="ECO:0000256" key="10">
    <source>
        <dbReference type="PIRSR" id="PIRSR000077-4"/>
    </source>
</evidence>
<evidence type="ECO:0000256" key="5">
    <source>
        <dbReference type="ARBA" id="ARBA00023157"/>
    </source>
</evidence>
<reference evidence="12" key="2">
    <citation type="submission" date="2020-09" db="EMBL/GenBank/DDBJ databases">
        <authorList>
            <person name="Sun Q."/>
            <person name="Ohkuma M."/>
        </authorList>
    </citation>
    <scope>NUCLEOTIDE SEQUENCE</scope>
    <source>
        <strain evidence="12">JCM 14719</strain>
    </source>
</reference>
<feature type="active site" description="Nucleophile" evidence="9">
    <location>
        <position position="30"/>
    </location>
</feature>
<dbReference type="Gene3D" id="3.40.30.10">
    <property type="entry name" value="Glutaredoxin"/>
    <property type="match status" value="1"/>
</dbReference>
<reference evidence="12" key="1">
    <citation type="journal article" date="2014" name="Int. J. Syst. Evol. Microbiol.">
        <title>Complete genome sequence of Corynebacterium casei LMG S-19264T (=DSM 44701T), isolated from a smear-ripened cheese.</title>
        <authorList>
            <consortium name="US DOE Joint Genome Institute (JGI-PGF)"/>
            <person name="Walter F."/>
            <person name="Albersmeier A."/>
            <person name="Kalinowski J."/>
            <person name="Ruckert C."/>
        </authorList>
    </citation>
    <scope>NUCLEOTIDE SEQUENCE</scope>
    <source>
        <strain evidence="12">JCM 14719</strain>
    </source>
</reference>
<dbReference type="InterPro" id="IPR005746">
    <property type="entry name" value="Thioredoxin"/>
</dbReference>
<evidence type="ECO:0000256" key="2">
    <source>
        <dbReference type="ARBA" id="ARBA00020570"/>
    </source>
</evidence>
<dbReference type="SUPFAM" id="SSF52833">
    <property type="entry name" value="Thioredoxin-like"/>
    <property type="match status" value="1"/>
</dbReference>
<evidence type="ECO:0000256" key="9">
    <source>
        <dbReference type="PIRSR" id="PIRSR000077-1"/>
    </source>
</evidence>
<protein>
    <recommendedName>
        <fullName evidence="2 7">Thioredoxin</fullName>
    </recommendedName>
</protein>
<evidence type="ECO:0000313" key="13">
    <source>
        <dbReference type="Proteomes" id="UP000637720"/>
    </source>
</evidence>
<evidence type="ECO:0000256" key="3">
    <source>
        <dbReference type="ARBA" id="ARBA00022448"/>
    </source>
</evidence>
<feature type="domain" description="Thioredoxin" evidence="11">
    <location>
        <begin position="1"/>
        <end position="105"/>
    </location>
</feature>
<feature type="site" description="Contributes to redox potential value" evidence="9">
    <location>
        <position position="31"/>
    </location>
</feature>
<dbReference type="Pfam" id="PF00085">
    <property type="entry name" value="Thioredoxin"/>
    <property type="match status" value="1"/>
</dbReference>
<feature type="disulfide bond" description="Redox-active" evidence="10">
    <location>
        <begin position="30"/>
        <end position="33"/>
    </location>
</feature>